<sequence length="92" mass="10548">MQGRPMRLADPRGGRWPPALERRDVVGGAWGWLLIVHLIDINRLFRPMTDLYFIVPLHVTTLTRTFPPCSRLSSWLLRSRRAVEGRSAVEGV</sequence>
<accession>A0AAN6U2J6</accession>
<dbReference type="EMBL" id="MU853226">
    <property type="protein sequence ID" value="KAK4124979.1"/>
    <property type="molecule type" value="Genomic_DNA"/>
</dbReference>
<dbReference type="AlphaFoldDB" id="A0AAN6U2J6"/>
<evidence type="ECO:0000313" key="1">
    <source>
        <dbReference type="EMBL" id="KAK4124979.1"/>
    </source>
</evidence>
<organism evidence="1 2">
    <name type="scientific">Parathielavia appendiculata</name>
    <dbReference type="NCBI Taxonomy" id="2587402"/>
    <lineage>
        <taxon>Eukaryota</taxon>
        <taxon>Fungi</taxon>
        <taxon>Dikarya</taxon>
        <taxon>Ascomycota</taxon>
        <taxon>Pezizomycotina</taxon>
        <taxon>Sordariomycetes</taxon>
        <taxon>Sordariomycetidae</taxon>
        <taxon>Sordariales</taxon>
        <taxon>Chaetomiaceae</taxon>
        <taxon>Parathielavia</taxon>
    </lineage>
</organism>
<reference evidence="1" key="1">
    <citation type="journal article" date="2023" name="Mol. Phylogenet. Evol.">
        <title>Genome-scale phylogeny and comparative genomics of the fungal order Sordariales.</title>
        <authorList>
            <person name="Hensen N."/>
            <person name="Bonometti L."/>
            <person name="Westerberg I."/>
            <person name="Brannstrom I.O."/>
            <person name="Guillou S."/>
            <person name="Cros-Aarteil S."/>
            <person name="Calhoun S."/>
            <person name="Haridas S."/>
            <person name="Kuo A."/>
            <person name="Mondo S."/>
            <person name="Pangilinan J."/>
            <person name="Riley R."/>
            <person name="LaButti K."/>
            <person name="Andreopoulos B."/>
            <person name="Lipzen A."/>
            <person name="Chen C."/>
            <person name="Yan M."/>
            <person name="Daum C."/>
            <person name="Ng V."/>
            <person name="Clum A."/>
            <person name="Steindorff A."/>
            <person name="Ohm R.A."/>
            <person name="Martin F."/>
            <person name="Silar P."/>
            <person name="Natvig D.O."/>
            <person name="Lalanne C."/>
            <person name="Gautier V."/>
            <person name="Ament-Velasquez S.L."/>
            <person name="Kruys A."/>
            <person name="Hutchinson M.I."/>
            <person name="Powell A.J."/>
            <person name="Barry K."/>
            <person name="Miller A.N."/>
            <person name="Grigoriev I.V."/>
            <person name="Debuchy R."/>
            <person name="Gladieux P."/>
            <person name="Hiltunen Thoren M."/>
            <person name="Johannesson H."/>
        </authorList>
    </citation>
    <scope>NUCLEOTIDE SEQUENCE</scope>
    <source>
        <strain evidence="1">CBS 731.68</strain>
    </source>
</reference>
<comment type="caution">
    <text evidence="1">The sequence shown here is derived from an EMBL/GenBank/DDBJ whole genome shotgun (WGS) entry which is preliminary data.</text>
</comment>
<dbReference type="RefSeq" id="XP_062648750.1">
    <property type="nucleotide sequence ID" value="XM_062786913.1"/>
</dbReference>
<gene>
    <name evidence="1" type="ORF">N657DRAFT_343399</name>
</gene>
<dbReference type="GeneID" id="87823683"/>
<proteinExistence type="predicted"/>
<protein>
    <submittedName>
        <fullName evidence="1">Uncharacterized protein</fullName>
    </submittedName>
</protein>
<dbReference type="Proteomes" id="UP001302602">
    <property type="component" value="Unassembled WGS sequence"/>
</dbReference>
<keyword evidence="2" id="KW-1185">Reference proteome</keyword>
<reference evidence="1" key="2">
    <citation type="submission" date="2023-05" db="EMBL/GenBank/DDBJ databases">
        <authorList>
            <consortium name="Lawrence Berkeley National Laboratory"/>
            <person name="Steindorff A."/>
            <person name="Hensen N."/>
            <person name="Bonometti L."/>
            <person name="Westerberg I."/>
            <person name="Brannstrom I.O."/>
            <person name="Guillou S."/>
            <person name="Cros-Aarteil S."/>
            <person name="Calhoun S."/>
            <person name="Haridas S."/>
            <person name="Kuo A."/>
            <person name="Mondo S."/>
            <person name="Pangilinan J."/>
            <person name="Riley R."/>
            <person name="Labutti K."/>
            <person name="Andreopoulos B."/>
            <person name="Lipzen A."/>
            <person name="Chen C."/>
            <person name="Yanf M."/>
            <person name="Daum C."/>
            <person name="Ng V."/>
            <person name="Clum A."/>
            <person name="Ohm R."/>
            <person name="Martin F."/>
            <person name="Silar P."/>
            <person name="Natvig D."/>
            <person name="Lalanne C."/>
            <person name="Gautier V."/>
            <person name="Ament-Velasquez S.L."/>
            <person name="Kruys A."/>
            <person name="Hutchinson M.I."/>
            <person name="Powell A.J."/>
            <person name="Barry K."/>
            <person name="Miller A.N."/>
            <person name="Grigoriev I.V."/>
            <person name="Debuchy R."/>
            <person name="Gladieux P."/>
            <person name="Thoren M.H."/>
            <person name="Johannesson H."/>
        </authorList>
    </citation>
    <scope>NUCLEOTIDE SEQUENCE</scope>
    <source>
        <strain evidence="1">CBS 731.68</strain>
    </source>
</reference>
<evidence type="ECO:0000313" key="2">
    <source>
        <dbReference type="Proteomes" id="UP001302602"/>
    </source>
</evidence>
<name>A0AAN6U2J6_9PEZI</name>